<evidence type="ECO:0000256" key="4">
    <source>
        <dbReference type="RuleBase" id="RU367022"/>
    </source>
</evidence>
<dbReference type="OrthoDB" id="73901at2759"/>
<keyword evidence="6" id="KW-1185">Reference proteome</keyword>
<keyword evidence="2 4" id="KW-1133">Transmembrane helix</keyword>
<dbReference type="GeneID" id="59352891"/>
<evidence type="ECO:0000313" key="5">
    <source>
        <dbReference type="EMBL" id="KAF7289345.1"/>
    </source>
</evidence>
<comment type="caution">
    <text evidence="5">The sequence shown here is derived from an EMBL/GenBank/DDBJ whole genome shotgun (WGS) entry which is preliminary data.</text>
</comment>
<proteinExistence type="inferred from homology"/>
<comment type="similarity">
    <text evidence="4">Belongs to the copper transporter (Ctr) (TC 1.A.56) family. SLC31A subfamily.</text>
</comment>
<keyword evidence="4" id="KW-0406">Ion transport</keyword>
<organism evidence="5 6">
    <name type="scientific">Mycena indigotica</name>
    <dbReference type="NCBI Taxonomy" id="2126181"/>
    <lineage>
        <taxon>Eukaryota</taxon>
        <taxon>Fungi</taxon>
        <taxon>Dikarya</taxon>
        <taxon>Basidiomycota</taxon>
        <taxon>Agaricomycotina</taxon>
        <taxon>Agaricomycetes</taxon>
        <taxon>Agaricomycetidae</taxon>
        <taxon>Agaricales</taxon>
        <taxon>Marasmiineae</taxon>
        <taxon>Mycenaceae</taxon>
        <taxon>Mycena</taxon>
    </lineage>
</organism>
<feature type="transmembrane region" description="Helical" evidence="4">
    <location>
        <begin position="157"/>
        <end position="182"/>
    </location>
</feature>
<dbReference type="GO" id="GO:0005375">
    <property type="term" value="F:copper ion transmembrane transporter activity"/>
    <property type="evidence" value="ECO:0007669"/>
    <property type="project" value="UniProtKB-UniRule"/>
</dbReference>
<sequence>MCDPRKLLTDSVRRQIKAGRKIGSLFLPPLHLTPPQLYTYKLCSFPELRLSLSSLQYGSRFTTNLGDMVTVSGVFVIANSPRPFTRSWATLRNDRDASHLYLVLTRNNGIQLDAARRRSKQRRFRPNAGQLLGGWLPFDGLHGDDEAYLHFTPGDTLLFSSIAPTSAGAIFGACLILFLVAVGERALMALNRGFDRQIKTRSQRLLLTCEFANNTAETGSDKAALRLCLRAHEDDVHSLSRGRSRWPCWFTIGCSISTHAGRHDVQHSFSH</sequence>
<accession>A0A8H6S121</accession>
<evidence type="ECO:0000256" key="2">
    <source>
        <dbReference type="ARBA" id="ARBA00022989"/>
    </source>
</evidence>
<keyword evidence="4" id="KW-0813">Transport</keyword>
<evidence type="ECO:0000256" key="3">
    <source>
        <dbReference type="ARBA" id="ARBA00023136"/>
    </source>
</evidence>
<gene>
    <name evidence="5" type="ORF">MIND_01396500</name>
</gene>
<name>A0A8H6S121_9AGAR</name>
<keyword evidence="1 4" id="KW-0812">Transmembrane</keyword>
<comment type="subcellular location">
    <subcellularLocation>
        <location evidence="4">Membrane</location>
        <topology evidence="4">Multi-pass membrane protein</topology>
    </subcellularLocation>
</comment>
<evidence type="ECO:0000313" key="6">
    <source>
        <dbReference type="Proteomes" id="UP000636479"/>
    </source>
</evidence>
<dbReference type="Proteomes" id="UP000636479">
    <property type="component" value="Unassembled WGS sequence"/>
</dbReference>
<protein>
    <recommendedName>
        <fullName evidence="4">Copper transport protein</fullName>
    </recommendedName>
</protein>
<dbReference type="Pfam" id="PF04145">
    <property type="entry name" value="Ctr"/>
    <property type="match status" value="1"/>
</dbReference>
<dbReference type="AlphaFoldDB" id="A0A8H6S121"/>
<keyword evidence="3 4" id="KW-0472">Membrane</keyword>
<dbReference type="GO" id="GO:0016020">
    <property type="term" value="C:membrane"/>
    <property type="evidence" value="ECO:0007669"/>
    <property type="project" value="UniProtKB-SubCell"/>
</dbReference>
<keyword evidence="4" id="KW-0186">Copper</keyword>
<dbReference type="EMBL" id="JACAZF010000017">
    <property type="protein sequence ID" value="KAF7289345.1"/>
    <property type="molecule type" value="Genomic_DNA"/>
</dbReference>
<evidence type="ECO:0000256" key="1">
    <source>
        <dbReference type="ARBA" id="ARBA00022692"/>
    </source>
</evidence>
<reference evidence="5" key="1">
    <citation type="submission" date="2020-05" db="EMBL/GenBank/DDBJ databases">
        <title>Mycena genomes resolve the evolution of fungal bioluminescence.</title>
        <authorList>
            <person name="Tsai I.J."/>
        </authorList>
    </citation>
    <scope>NUCLEOTIDE SEQUENCE</scope>
    <source>
        <strain evidence="5">171206Taipei</strain>
    </source>
</reference>
<keyword evidence="4" id="KW-0187">Copper transport</keyword>
<dbReference type="InterPro" id="IPR007274">
    <property type="entry name" value="Cop_transporter"/>
</dbReference>
<dbReference type="RefSeq" id="XP_037213376.1">
    <property type="nucleotide sequence ID" value="XM_037370375.1"/>
</dbReference>